<dbReference type="Gene3D" id="1.10.10.10">
    <property type="entry name" value="Winged helix-like DNA-binding domain superfamily/Winged helix DNA-binding domain"/>
    <property type="match status" value="1"/>
</dbReference>
<name>A0A931CJX6_9MICC</name>
<dbReference type="EMBL" id="JADNYM010000001">
    <property type="protein sequence ID" value="MBG0737835.1"/>
    <property type="molecule type" value="Genomic_DNA"/>
</dbReference>
<evidence type="ECO:0000313" key="6">
    <source>
        <dbReference type="Proteomes" id="UP000655366"/>
    </source>
</evidence>
<dbReference type="PANTHER" id="PTHR38465">
    <property type="entry name" value="HTH-TYPE TRANSCRIPTIONAL REGULATOR MJ1563-RELATED"/>
    <property type="match status" value="1"/>
</dbReference>
<dbReference type="GO" id="GO:0003700">
    <property type="term" value="F:DNA-binding transcription factor activity"/>
    <property type="evidence" value="ECO:0007669"/>
    <property type="project" value="InterPro"/>
</dbReference>
<comment type="caution">
    <text evidence="5">The sequence shown here is derived from an EMBL/GenBank/DDBJ whole genome shotgun (WGS) entry which is preliminary data.</text>
</comment>
<dbReference type="PANTHER" id="PTHR38465:SF2">
    <property type="entry name" value="HTH-TYPE TRANSCRIPTIONAL REGULATOR MMPR5"/>
    <property type="match status" value="1"/>
</dbReference>
<evidence type="ECO:0000313" key="5">
    <source>
        <dbReference type="EMBL" id="MBG0737835.1"/>
    </source>
</evidence>
<dbReference type="SUPFAM" id="SSF46785">
    <property type="entry name" value="Winged helix' DNA-binding domain"/>
    <property type="match status" value="1"/>
</dbReference>
<gene>
    <name evidence="5" type="ORF">IV500_00045</name>
</gene>
<dbReference type="InterPro" id="IPR036390">
    <property type="entry name" value="WH_DNA-bd_sf"/>
</dbReference>
<keyword evidence="6" id="KW-1185">Reference proteome</keyword>
<proteinExistence type="predicted"/>
<evidence type="ECO:0000256" key="1">
    <source>
        <dbReference type="ARBA" id="ARBA00023015"/>
    </source>
</evidence>
<keyword evidence="1" id="KW-0805">Transcription regulation</keyword>
<dbReference type="AlphaFoldDB" id="A0A931CJX6"/>
<dbReference type="InterPro" id="IPR036388">
    <property type="entry name" value="WH-like_DNA-bd_sf"/>
</dbReference>
<sequence length="156" mass="16798">MARDEQALRTAVEQSAAVLTSAGLPKMPARVLMALMVSDDGALTAAELAGQLEASPAAVSGAVRYLQSIGILRRVAQSGSRRDRYELPDDPWYTAAASESPVYGALASLADKAVDALADPASPVAHRVREMARFYRFLAARLPELMAEWARIRELD</sequence>
<dbReference type="RefSeq" id="WP_196394794.1">
    <property type="nucleotide sequence ID" value="NZ_JADNYM010000001.1"/>
</dbReference>
<dbReference type="InterPro" id="IPR000835">
    <property type="entry name" value="HTH_MarR-typ"/>
</dbReference>
<dbReference type="Gene3D" id="1.10.287.160">
    <property type="entry name" value="HR1 repeat"/>
    <property type="match status" value="1"/>
</dbReference>
<evidence type="ECO:0000256" key="3">
    <source>
        <dbReference type="ARBA" id="ARBA00023163"/>
    </source>
</evidence>
<reference evidence="5 6" key="1">
    <citation type="submission" date="2020-11" db="EMBL/GenBank/DDBJ databases">
        <title>Arthrobacter antarcticus sp. nov., isolated from Antarctic Soil.</title>
        <authorList>
            <person name="Li J."/>
        </authorList>
    </citation>
    <scope>NUCLEOTIDE SEQUENCE [LARGE SCALE GENOMIC DNA]</scope>
    <source>
        <strain evidence="5 6">Z1-20</strain>
    </source>
</reference>
<evidence type="ECO:0000259" key="4">
    <source>
        <dbReference type="Pfam" id="PF12802"/>
    </source>
</evidence>
<dbReference type="Pfam" id="PF12802">
    <property type="entry name" value="MarR_2"/>
    <property type="match status" value="1"/>
</dbReference>
<keyword evidence="3" id="KW-0804">Transcription</keyword>
<protein>
    <submittedName>
        <fullName evidence="5">MarR family transcriptional regulator</fullName>
    </submittedName>
</protein>
<organism evidence="5 6">
    <name type="scientific">Arthrobacter terrae</name>
    <dbReference type="NCBI Taxonomy" id="2935737"/>
    <lineage>
        <taxon>Bacteria</taxon>
        <taxon>Bacillati</taxon>
        <taxon>Actinomycetota</taxon>
        <taxon>Actinomycetes</taxon>
        <taxon>Micrococcales</taxon>
        <taxon>Micrococcaceae</taxon>
        <taxon>Arthrobacter</taxon>
    </lineage>
</organism>
<dbReference type="InterPro" id="IPR052362">
    <property type="entry name" value="HTH-GbsR_regulator"/>
</dbReference>
<accession>A0A931CJX6</accession>
<keyword evidence="2" id="KW-0238">DNA-binding</keyword>
<feature type="domain" description="HTH marR-type" evidence="4">
    <location>
        <begin position="23"/>
        <end position="82"/>
    </location>
</feature>
<evidence type="ECO:0000256" key="2">
    <source>
        <dbReference type="ARBA" id="ARBA00023125"/>
    </source>
</evidence>
<dbReference type="GO" id="GO:0003677">
    <property type="term" value="F:DNA binding"/>
    <property type="evidence" value="ECO:0007669"/>
    <property type="project" value="UniProtKB-KW"/>
</dbReference>
<dbReference type="Proteomes" id="UP000655366">
    <property type="component" value="Unassembled WGS sequence"/>
</dbReference>